<proteinExistence type="predicted"/>
<gene>
    <name evidence="1" type="ORF">C5Y93_25290</name>
</gene>
<sequence length="92" mass="10245">MGSDYFDESVPDGVANAVQELFPEIDCSGQDGYELLVMTFGDDVDGARFKAFDERHCREMAANLQSYLELSEPVSTEQGRFVIESALRQWGG</sequence>
<evidence type="ECO:0000313" key="2">
    <source>
        <dbReference type="Proteomes" id="UP000237819"/>
    </source>
</evidence>
<dbReference type="RefSeq" id="WP_105338245.1">
    <property type="nucleotide sequence ID" value="NZ_PUHZ01000024.1"/>
</dbReference>
<dbReference type="OrthoDB" id="9851932at2"/>
<reference evidence="1 2" key="1">
    <citation type="submission" date="2018-02" db="EMBL/GenBank/DDBJ databases">
        <title>Comparative genomes isolates from brazilian mangrove.</title>
        <authorList>
            <person name="Araujo J.E."/>
            <person name="Taketani R.G."/>
            <person name="Silva M.C.P."/>
            <person name="Loureco M.V."/>
            <person name="Andreote F.D."/>
        </authorList>
    </citation>
    <scope>NUCLEOTIDE SEQUENCE [LARGE SCALE GENOMIC DNA]</scope>
    <source>
        <strain evidence="1 2">Nap-Phe MGV</strain>
    </source>
</reference>
<comment type="caution">
    <text evidence="1">The sequence shown here is derived from an EMBL/GenBank/DDBJ whole genome shotgun (WGS) entry which is preliminary data.</text>
</comment>
<dbReference type="AlphaFoldDB" id="A0A2S8GF36"/>
<accession>A0A2S8GF36</accession>
<organism evidence="1 2">
    <name type="scientific">Blastopirellula marina</name>
    <dbReference type="NCBI Taxonomy" id="124"/>
    <lineage>
        <taxon>Bacteria</taxon>
        <taxon>Pseudomonadati</taxon>
        <taxon>Planctomycetota</taxon>
        <taxon>Planctomycetia</taxon>
        <taxon>Pirellulales</taxon>
        <taxon>Pirellulaceae</taxon>
        <taxon>Blastopirellula</taxon>
    </lineage>
</organism>
<protein>
    <submittedName>
        <fullName evidence="1">Uncharacterized protein</fullName>
    </submittedName>
</protein>
<name>A0A2S8GF36_9BACT</name>
<evidence type="ECO:0000313" key="1">
    <source>
        <dbReference type="EMBL" id="PQO43033.1"/>
    </source>
</evidence>
<dbReference type="Proteomes" id="UP000237819">
    <property type="component" value="Unassembled WGS sequence"/>
</dbReference>
<dbReference type="EMBL" id="PUHZ01000024">
    <property type="protein sequence ID" value="PQO43033.1"/>
    <property type="molecule type" value="Genomic_DNA"/>
</dbReference>